<name>A0A1V3IRQ7_9PAST</name>
<keyword evidence="1" id="KW-0812">Transmembrane</keyword>
<dbReference type="Proteomes" id="UP000188728">
    <property type="component" value="Unassembled WGS sequence"/>
</dbReference>
<comment type="caution">
    <text evidence="3">The sequence shown here is derived from an EMBL/GenBank/DDBJ whole genome shotgun (WGS) entry which is preliminary data.</text>
</comment>
<sequence>MRRLPVYLVIDISESMVGENIRQMQEGMNRLVNQLRRDPYALEAVYLSVIGFAGVAGTLAPLTELMNFYLPRLPIGSGTSIGTALNHVMDCMDKDIILSTAEQKGDWKPLVYVMSDGSSTDDTGKAIQRWKVAFKQRAKLINIGIGKFADLSTLNEIADLTYRLDDADIERVYQALCETIASSISSQSRSLSLETPVSLNKELLENNAISLAKNSEELTALDENYAIVMGLCRKVKLPYLMKWERFGEVIFGDAEYHYVGAYALEKDYEDWSDNRPNNQTIKSSQLIGGGGCPHCGAPFAFAMCDCGQVFCIDGLGEAVCPKCQQDCFFGFDPEGDDFEINRARG</sequence>
<evidence type="ECO:0000259" key="2">
    <source>
        <dbReference type="PROSITE" id="PS50234"/>
    </source>
</evidence>
<dbReference type="Pfam" id="PF00092">
    <property type="entry name" value="VWA"/>
    <property type="match status" value="1"/>
</dbReference>
<feature type="transmembrane region" description="Helical" evidence="1">
    <location>
        <begin position="40"/>
        <end position="62"/>
    </location>
</feature>
<dbReference type="PROSITE" id="PS50234">
    <property type="entry name" value="VWFA"/>
    <property type="match status" value="1"/>
</dbReference>
<reference evidence="3 4" key="1">
    <citation type="submission" date="2016-10" db="EMBL/GenBank/DDBJ databases">
        <title>Rodentibacter gen. nov. and new species.</title>
        <authorList>
            <person name="Christensen H."/>
        </authorList>
    </citation>
    <scope>NUCLEOTIDE SEQUENCE [LARGE SCALE GENOMIC DNA]</scope>
    <source>
        <strain evidence="3 4">H1983213011</strain>
    </source>
</reference>
<protein>
    <recommendedName>
        <fullName evidence="2">VWFA domain-containing protein</fullName>
    </recommendedName>
</protein>
<dbReference type="AlphaFoldDB" id="A0A1V3IRQ7"/>
<proteinExistence type="predicted"/>
<dbReference type="SMART" id="SM00327">
    <property type="entry name" value="VWA"/>
    <property type="match status" value="1"/>
</dbReference>
<dbReference type="InterPro" id="IPR036465">
    <property type="entry name" value="vWFA_dom_sf"/>
</dbReference>
<organism evidence="3 4">
    <name type="scientific">Rodentibacter trehalosifermentans</name>
    <dbReference type="NCBI Taxonomy" id="1908263"/>
    <lineage>
        <taxon>Bacteria</taxon>
        <taxon>Pseudomonadati</taxon>
        <taxon>Pseudomonadota</taxon>
        <taxon>Gammaproteobacteria</taxon>
        <taxon>Pasteurellales</taxon>
        <taxon>Pasteurellaceae</taxon>
        <taxon>Rodentibacter</taxon>
    </lineage>
</organism>
<keyword evidence="1" id="KW-0472">Membrane</keyword>
<dbReference type="Pfam" id="PF15616">
    <property type="entry name" value="TerY_C"/>
    <property type="match status" value="1"/>
</dbReference>
<dbReference type="SUPFAM" id="SSF53300">
    <property type="entry name" value="vWA-like"/>
    <property type="match status" value="1"/>
</dbReference>
<evidence type="ECO:0000313" key="4">
    <source>
        <dbReference type="Proteomes" id="UP000188728"/>
    </source>
</evidence>
<evidence type="ECO:0000256" key="1">
    <source>
        <dbReference type="SAM" id="Phobius"/>
    </source>
</evidence>
<evidence type="ECO:0000313" key="3">
    <source>
        <dbReference type="EMBL" id="OOF44791.1"/>
    </source>
</evidence>
<gene>
    <name evidence="3" type="ORF">BKK51_08040</name>
</gene>
<feature type="domain" description="VWFA" evidence="2">
    <location>
        <begin position="5"/>
        <end position="180"/>
    </location>
</feature>
<dbReference type="Gene3D" id="3.40.50.410">
    <property type="entry name" value="von Willebrand factor, type A domain"/>
    <property type="match status" value="1"/>
</dbReference>
<dbReference type="RefSeq" id="WP_077474271.1">
    <property type="nucleotide sequence ID" value="NZ_MLHK01000042.1"/>
</dbReference>
<dbReference type="InterPro" id="IPR028274">
    <property type="entry name" value="TerY-C"/>
</dbReference>
<accession>A0A1V3IRQ7</accession>
<dbReference type="EMBL" id="MLHK01000042">
    <property type="protein sequence ID" value="OOF44791.1"/>
    <property type="molecule type" value="Genomic_DNA"/>
</dbReference>
<dbReference type="InterPro" id="IPR002035">
    <property type="entry name" value="VWF_A"/>
</dbReference>
<keyword evidence="1" id="KW-1133">Transmembrane helix</keyword>